<dbReference type="SUPFAM" id="SSF51658">
    <property type="entry name" value="Xylose isomerase-like"/>
    <property type="match status" value="1"/>
</dbReference>
<sequence>MDISLCTITFRHHLISLDQIADWAQRTGFQGVEIWAAHARNLPAEDGRDADWLAQYGLRVPMISDYLPLDQPDLMAEKIDTTLRHAARWKTQNIRTFAGKAGSAATGREQRAGMTAALRGACQRVAEQGCELLIETHPGTLADTLASTCQLIDEVDHPALGVNFDALHVWEGGDDPVQARRVLAPKIGNYHFKNIAQRSMLPVFAPANIYDAAGSRAGIVPLLQGEMDYAPLIAEIAEAPACNISLEWFGGDVFAALKTDLHTIRSRLDKAPPHPLSQTTSDPQHVPLL</sequence>
<dbReference type="InterPro" id="IPR050312">
    <property type="entry name" value="IolE/XylAMocC-like"/>
</dbReference>
<dbReference type="InterPro" id="IPR036237">
    <property type="entry name" value="Xyl_isomerase-like_sf"/>
</dbReference>
<feature type="region of interest" description="Disordered" evidence="1">
    <location>
        <begin position="268"/>
        <end position="289"/>
    </location>
</feature>
<dbReference type="RefSeq" id="WP_159978431.1">
    <property type="nucleotide sequence ID" value="NZ_BLIV01000005.1"/>
</dbReference>
<name>A0A640VXX9_9RHOB</name>
<protein>
    <submittedName>
        <fullName evidence="3">3-dehydroshikimate dehydratase</fullName>
    </submittedName>
</protein>
<dbReference type="InterPro" id="IPR013022">
    <property type="entry name" value="Xyl_isomerase-like_TIM-brl"/>
</dbReference>
<evidence type="ECO:0000313" key="4">
    <source>
        <dbReference type="Proteomes" id="UP000436522"/>
    </source>
</evidence>
<dbReference type="Pfam" id="PF01261">
    <property type="entry name" value="AP_endonuc_2"/>
    <property type="match status" value="1"/>
</dbReference>
<evidence type="ECO:0000256" key="1">
    <source>
        <dbReference type="SAM" id="MobiDB-lite"/>
    </source>
</evidence>
<dbReference type="OrthoDB" id="9815124at2"/>
<organism evidence="3 4">
    <name type="scientific">Roseobacter cerasinus</name>
    <dbReference type="NCBI Taxonomy" id="2602289"/>
    <lineage>
        <taxon>Bacteria</taxon>
        <taxon>Pseudomonadati</taxon>
        <taxon>Pseudomonadota</taxon>
        <taxon>Alphaproteobacteria</taxon>
        <taxon>Rhodobacterales</taxon>
        <taxon>Roseobacteraceae</taxon>
        <taxon>Roseobacter</taxon>
    </lineage>
</organism>
<dbReference type="Proteomes" id="UP000436522">
    <property type="component" value="Unassembled WGS sequence"/>
</dbReference>
<dbReference type="AlphaFoldDB" id="A0A640VXX9"/>
<feature type="domain" description="Xylose isomerase-like TIM barrel" evidence="2">
    <location>
        <begin position="22"/>
        <end position="251"/>
    </location>
</feature>
<dbReference type="PANTHER" id="PTHR12110">
    <property type="entry name" value="HYDROXYPYRUVATE ISOMERASE"/>
    <property type="match status" value="1"/>
</dbReference>
<reference evidence="3 4" key="1">
    <citation type="submission" date="2019-12" db="EMBL/GenBank/DDBJ databases">
        <title>Roseobacter cerasinus sp. nov., isolated from seawater around aquaculture.</title>
        <authorList>
            <person name="Muramatsu S."/>
            <person name="Takabe Y."/>
            <person name="Mori K."/>
            <person name="Takaichi S."/>
            <person name="Hanada S."/>
        </authorList>
    </citation>
    <scope>NUCLEOTIDE SEQUENCE [LARGE SCALE GENOMIC DNA]</scope>
    <source>
        <strain evidence="3 4">AI77</strain>
    </source>
</reference>
<dbReference type="Gene3D" id="3.20.20.150">
    <property type="entry name" value="Divalent-metal-dependent TIM barrel enzymes"/>
    <property type="match status" value="1"/>
</dbReference>
<dbReference type="PANTHER" id="PTHR12110:SF21">
    <property type="entry name" value="XYLOSE ISOMERASE-LIKE TIM BARREL DOMAIN-CONTAINING PROTEIN"/>
    <property type="match status" value="1"/>
</dbReference>
<proteinExistence type="predicted"/>
<keyword evidence="4" id="KW-1185">Reference proteome</keyword>
<dbReference type="EMBL" id="BLIV01000005">
    <property type="protein sequence ID" value="GFE51076.1"/>
    <property type="molecule type" value="Genomic_DNA"/>
</dbReference>
<evidence type="ECO:0000259" key="2">
    <source>
        <dbReference type="Pfam" id="PF01261"/>
    </source>
</evidence>
<accession>A0A640VXX9</accession>
<gene>
    <name evidence="3" type="ORF">So717_28290</name>
</gene>
<evidence type="ECO:0000313" key="3">
    <source>
        <dbReference type="EMBL" id="GFE51076.1"/>
    </source>
</evidence>
<comment type="caution">
    <text evidence="3">The sequence shown here is derived from an EMBL/GenBank/DDBJ whole genome shotgun (WGS) entry which is preliminary data.</text>
</comment>